<gene>
    <name evidence="1" type="ORF">LV92_01006</name>
</gene>
<dbReference type="Proteomes" id="UP000249696">
    <property type="component" value="Unassembled WGS sequence"/>
</dbReference>
<dbReference type="AlphaFoldDB" id="A0A327RB11"/>
<reference evidence="1 2" key="1">
    <citation type="submission" date="2018-06" db="EMBL/GenBank/DDBJ databases">
        <title>Genomic Encyclopedia of Archaeal and Bacterial Type Strains, Phase II (KMG-II): from individual species to whole genera.</title>
        <authorList>
            <person name="Goeker M."/>
        </authorList>
    </citation>
    <scope>NUCLEOTIDE SEQUENCE [LARGE SCALE GENOMIC DNA]</scope>
    <source>
        <strain evidence="1 2">DSM 23522</strain>
    </source>
</reference>
<evidence type="ECO:0000313" key="1">
    <source>
        <dbReference type="EMBL" id="RAJ13891.1"/>
    </source>
</evidence>
<organism evidence="1 2">
    <name type="scientific">Arenibacter echinorum</name>
    <dbReference type="NCBI Taxonomy" id="440515"/>
    <lineage>
        <taxon>Bacteria</taxon>
        <taxon>Pseudomonadati</taxon>
        <taxon>Bacteroidota</taxon>
        <taxon>Flavobacteriia</taxon>
        <taxon>Flavobacteriales</taxon>
        <taxon>Flavobacteriaceae</taxon>
        <taxon>Arenibacter</taxon>
    </lineage>
</organism>
<evidence type="ECO:0000313" key="2">
    <source>
        <dbReference type="Proteomes" id="UP000249696"/>
    </source>
</evidence>
<evidence type="ECO:0008006" key="3">
    <source>
        <dbReference type="Google" id="ProtNLM"/>
    </source>
</evidence>
<comment type="caution">
    <text evidence="1">The sequence shown here is derived from an EMBL/GenBank/DDBJ whole genome shotgun (WGS) entry which is preliminary data.</text>
</comment>
<name>A0A327RB11_9FLAO</name>
<keyword evidence="2" id="KW-1185">Reference proteome</keyword>
<proteinExistence type="predicted"/>
<accession>A0A327RB11</accession>
<dbReference type="EMBL" id="QLLN01000002">
    <property type="protein sequence ID" value="RAJ13891.1"/>
    <property type="molecule type" value="Genomic_DNA"/>
</dbReference>
<sequence length="339" mass="39472">MFFVYKILIINILYYWHNDCFTCIGNINLYHMRTIKLLFTTLTLAVLATACYTEVIIEDEYIDEPVLNVHALLKSHELWYVDINATSGNREVPFLQRAFTVSFVGETVFANNNIVGIGKTGNGFGLDVGYFNTANGRLQINHDVDGYWSLEVFMVDNNTIELYDSNSRTSYYLEGYQRNNFDYDMVFYDNIEYLLQEYDVWEKVTTSKEGLLNDFDSENYLQFYIEGNRSMFNSSVDPSGMHLDDVLWDYSGEYSVFGVYNDETLKTLTLDYDFMGNDYFELYVINDSTIELYHSSSGTVYKFKGKGFISYLKSGISQLDKKRTKTEYGTMKVVRKRKI</sequence>
<protein>
    <recommendedName>
        <fullName evidence="3">Nicotinic acid mononucleotide adenyltransferase</fullName>
    </recommendedName>
</protein>